<dbReference type="Proteomes" id="UP000772181">
    <property type="component" value="Unassembled WGS sequence"/>
</dbReference>
<evidence type="ECO:0000313" key="2">
    <source>
        <dbReference type="EMBL" id="MBI4595673.1"/>
    </source>
</evidence>
<feature type="signal peptide" evidence="1">
    <location>
        <begin position="1"/>
        <end position="25"/>
    </location>
</feature>
<gene>
    <name evidence="2" type="ORF">HY730_04750</name>
</gene>
<evidence type="ECO:0000313" key="3">
    <source>
        <dbReference type="Proteomes" id="UP000772181"/>
    </source>
</evidence>
<dbReference type="Gene3D" id="2.40.360.20">
    <property type="match status" value="1"/>
</dbReference>
<dbReference type="AlphaFoldDB" id="A0A933GLQ2"/>
<keyword evidence="1" id="KW-0732">Signal</keyword>
<dbReference type="Pfam" id="PF11306">
    <property type="entry name" value="DUF3108"/>
    <property type="match status" value="1"/>
</dbReference>
<reference evidence="2" key="1">
    <citation type="submission" date="2020-07" db="EMBL/GenBank/DDBJ databases">
        <title>Huge and variable diversity of episymbiotic CPR bacteria and DPANN archaea in groundwater ecosystems.</title>
        <authorList>
            <person name="He C.Y."/>
            <person name="Keren R."/>
            <person name="Whittaker M."/>
            <person name="Farag I.F."/>
            <person name="Doudna J."/>
            <person name="Cate J.H.D."/>
            <person name="Banfield J.F."/>
        </authorList>
    </citation>
    <scope>NUCLEOTIDE SEQUENCE</scope>
    <source>
        <strain evidence="2">NC_groundwater_1482_Ag_S-0.65um_47_24</strain>
    </source>
</reference>
<dbReference type="InterPro" id="IPR021457">
    <property type="entry name" value="DUF3108"/>
</dbReference>
<evidence type="ECO:0000256" key="1">
    <source>
        <dbReference type="SAM" id="SignalP"/>
    </source>
</evidence>
<proteinExistence type="predicted"/>
<dbReference type="EMBL" id="JACQWF010000218">
    <property type="protein sequence ID" value="MBI4595673.1"/>
    <property type="molecule type" value="Genomic_DNA"/>
</dbReference>
<comment type="caution">
    <text evidence="2">The sequence shown here is derived from an EMBL/GenBank/DDBJ whole genome shotgun (WGS) entry which is preliminary data.</text>
</comment>
<sequence>MSKIKHKPMLLLLLGILLLSLPLTAFSESSETSTHVDQSQHHSDTSQSLPFKTGESYFFVVTYLGLTVGKASLQVADEMDFDGKKAYHFISTAKTNRFFDFFYKVRNRIDSWWDATSHNSIYYKAYQEEVDEIRTKEIRFFPEKELVVYKRGDSQERLNLAKKVQDPLSAFYFLRTRDIHRNESPIIVETFDSRRLWQIQVSVIGKERIEVPAGTFETLVVQSVLDYDTFFKQKGEILIWLSEDEKKMPIKVKSKIKFGSLEAFLERYETK</sequence>
<name>A0A933GLQ2_UNCTE</name>
<feature type="chain" id="PRO_5036698294" evidence="1">
    <location>
        <begin position="26"/>
        <end position="271"/>
    </location>
</feature>
<accession>A0A933GLQ2</accession>
<organism evidence="2 3">
    <name type="scientific">Tectimicrobiota bacterium</name>
    <dbReference type="NCBI Taxonomy" id="2528274"/>
    <lineage>
        <taxon>Bacteria</taxon>
        <taxon>Pseudomonadati</taxon>
        <taxon>Nitrospinota/Tectimicrobiota group</taxon>
        <taxon>Candidatus Tectimicrobiota</taxon>
    </lineage>
</organism>
<protein>
    <submittedName>
        <fullName evidence="2">DUF3108 domain-containing protein</fullName>
    </submittedName>
</protein>